<feature type="compositionally biased region" description="Basic and acidic residues" evidence="1">
    <location>
        <begin position="15"/>
        <end position="47"/>
    </location>
</feature>
<proteinExistence type="predicted"/>
<name>A0AAE0KKA9_9PEZI</name>
<comment type="caution">
    <text evidence="2">The sequence shown here is derived from an EMBL/GenBank/DDBJ whole genome shotgun (WGS) entry which is preliminary data.</text>
</comment>
<evidence type="ECO:0000313" key="2">
    <source>
        <dbReference type="EMBL" id="KAK3377782.1"/>
    </source>
</evidence>
<dbReference type="Proteomes" id="UP001285441">
    <property type="component" value="Unassembled WGS sequence"/>
</dbReference>
<feature type="compositionally biased region" description="Low complexity" evidence="1">
    <location>
        <begin position="1"/>
        <end position="13"/>
    </location>
</feature>
<keyword evidence="3" id="KW-1185">Reference proteome</keyword>
<dbReference type="AlphaFoldDB" id="A0AAE0KKA9"/>
<reference evidence="2" key="1">
    <citation type="journal article" date="2023" name="Mol. Phylogenet. Evol.">
        <title>Genome-scale phylogeny and comparative genomics of the fungal order Sordariales.</title>
        <authorList>
            <person name="Hensen N."/>
            <person name="Bonometti L."/>
            <person name="Westerberg I."/>
            <person name="Brannstrom I.O."/>
            <person name="Guillou S."/>
            <person name="Cros-Aarteil S."/>
            <person name="Calhoun S."/>
            <person name="Haridas S."/>
            <person name="Kuo A."/>
            <person name="Mondo S."/>
            <person name="Pangilinan J."/>
            <person name="Riley R."/>
            <person name="LaButti K."/>
            <person name="Andreopoulos B."/>
            <person name="Lipzen A."/>
            <person name="Chen C."/>
            <person name="Yan M."/>
            <person name="Daum C."/>
            <person name="Ng V."/>
            <person name="Clum A."/>
            <person name="Steindorff A."/>
            <person name="Ohm R.A."/>
            <person name="Martin F."/>
            <person name="Silar P."/>
            <person name="Natvig D.O."/>
            <person name="Lalanne C."/>
            <person name="Gautier V."/>
            <person name="Ament-Velasquez S.L."/>
            <person name="Kruys A."/>
            <person name="Hutchinson M.I."/>
            <person name="Powell A.J."/>
            <person name="Barry K."/>
            <person name="Miller A.N."/>
            <person name="Grigoriev I.V."/>
            <person name="Debuchy R."/>
            <person name="Gladieux P."/>
            <person name="Hiltunen Thoren M."/>
            <person name="Johannesson H."/>
        </authorList>
    </citation>
    <scope>NUCLEOTIDE SEQUENCE</scope>
    <source>
        <strain evidence="2">CBS 232.78</strain>
    </source>
</reference>
<evidence type="ECO:0000313" key="3">
    <source>
        <dbReference type="Proteomes" id="UP001285441"/>
    </source>
</evidence>
<protein>
    <submittedName>
        <fullName evidence="2">Uncharacterized protein</fullName>
    </submittedName>
</protein>
<reference evidence="2" key="2">
    <citation type="submission" date="2023-06" db="EMBL/GenBank/DDBJ databases">
        <authorList>
            <consortium name="Lawrence Berkeley National Laboratory"/>
            <person name="Haridas S."/>
            <person name="Hensen N."/>
            <person name="Bonometti L."/>
            <person name="Westerberg I."/>
            <person name="Brannstrom I.O."/>
            <person name="Guillou S."/>
            <person name="Cros-Aarteil S."/>
            <person name="Calhoun S."/>
            <person name="Kuo A."/>
            <person name="Mondo S."/>
            <person name="Pangilinan J."/>
            <person name="Riley R."/>
            <person name="LaButti K."/>
            <person name="Andreopoulos B."/>
            <person name="Lipzen A."/>
            <person name="Chen C."/>
            <person name="Yanf M."/>
            <person name="Daum C."/>
            <person name="Ng V."/>
            <person name="Clum A."/>
            <person name="Steindorff A."/>
            <person name="Ohm R."/>
            <person name="Martin F."/>
            <person name="Silar P."/>
            <person name="Natvig D."/>
            <person name="Lalanne C."/>
            <person name="Gautier V."/>
            <person name="Ament-velasquez S.L."/>
            <person name="Kruys A."/>
            <person name="Hutchinson M.I."/>
            <person name="Powell A.J."/>
            <person name="Barry K."/>
            <person name="Miller A.N."/>
            <person name="Grigoriev I.V."/>
            <person name="Debuchy R."/>
            <person name="Gladieux P."/>
            <person name="Thoren M.H."/>
            <person name="Johannesson H."/>
        </authorList>
    </citation>
    <scope>NUCLEOTIDE SEQUENCE</scope>
    <source>
        <strain evidence="2">CBS 232.78</strain>
    </source>
</reference>
<evidence type="ECO:0000256" key="1">
    <source>
        <dbReference type="SAM" id="MobiDB-lite"/>
    </source>
</evidence>
<gene>
    <name evidence="2" type="ORF">B0H63DRAFT_225681</name>
</gene>
<dbReference type="EMBL" id="JAULSW010000006">
    <property type="protein sequence ID" value="KAK3377782.1"/>
    <property type="molecule type" value="Genomic_DNA"/>
</dbReference>
<organism evidence="2 3">
    <name type="scientific">Podospora didyma</name>
    <dbReference type="NCBI Taxonomy" id="330526"/>
    <lineage>
        <taxon>Eukaryota</taxon>
        <taxon>Fungi</taxon>
        <taxon>Dikarya</taxon>
        <taxon>Ascomycota</taxon>
        <taxon>Pezizomycotina</taxon>
        <taxon>Sordariomycetes</taxon>
        <taxon>Sordariomycetidae</taxon>
        <taxon>Sordariales</taxon>
        <taxon>Podosporaceae</taxon>
        <taxon>Podospora</taxon>
    </lineage>
</organism>
<feature type="region of interest" description="Disordered" evidence="1">
    <location>
        <begin position="1"/>
        <end position="118"/>
    </location>
</feature>
<sequence length="118" mass="12645">MASSSSATNTSNSLDENRSRENVESYKAKLDKAAAGVKDKVTSHDNEQGGSTASTIVDKVSQYIPAVGRALGHEEPKPALAPQAATSGPPNRPEHDTQIEEFVRDQHRSKDVLSSLDE</sequence>
<accession>A0AAE0KKA9</accession>
<feature type="compositionally biased region" description="Basic and acidic residues" evidence="1">
    <location>
        <begin position="92"/>
        <end position="111"/>
    </location>
</feature>